<keyword evidence="3" id="KW-1185">Reference proteome</keyword>
<dbReference type="KEGG" id="rpon:G3256_07310"/>
<dbReference type="EMBL" id="CP048788">
    <property type="protein sequence ID" value="QJF50977.1"/>
    <property type="molecule type" value="Genomic_DNA"/>
</dbReference>
<dbReference type="SUPFAM" id="SSF50800">
    <property type="entry name" value="PK beta-barrel domain-like"/>
    <property type="match status" value="1"/>
</dbReference>
<organism evidence="2 3">
    <name type="scientific">Roseobacter ponti</name>
    <dbReference type="NCBI Taxonomy" id="1891787"/>
    <lineage>
        <taxon>Bacteria</taxon>
        <taxon>Pseudomonadati</taxon>
        <taxon>Pseudomonadota</taxon>
        <taxon>Alphaproteobacteria</taxon>
        <taxon>Rhodobacterales</taxon>
        <taxon>Roseobacteraceae</taxon>
        <taxon>Roseobacter</taxon>
    </lineage>
</organism>
<evidence type="ECO:0000313" key="2">
    <source>
        <dbReference type="EMBL" id="QJF50977.1"/>
    </source>
</evidence>
<gene>
    <name evidence="2" type="ORF">G3256_07310</name>
</gene>
<protein>
    <submittedName>
        <fullName evidence="2">MOSC domain-containing protein</fullName>
    </submittedName>
</protein>
<feature type="domain" description="MOSC" evidence="1">
    <location>
        <begin position="17"/>
        <end position="155"/>
    </location>
</feature>
<dbReference type="GO" id="GO:0003824">
    <property type="term" value="F:catalytic activity"/>
    <property type="evidence" value="ECO:0007669"/>
    <property type="project" value="InterPro"/>
</dbReference>
<dbReference type="InterPro" id="IPR052716">
    <property type="entry name" value="MOSC_domain"/>
</dbReference>
<dbReference type="GO" id="GO:0030170">
    <property type="term" value="F:pyridoxal phosphate binding"/>
    <property type="evidence" value="ECO:0007669"/>
    <property type="project" value="InterPro"/>
</dbReference>
<dbReference type="PANTHER" id="PTHR36930:SF1">
    <property type="entry name" value="MOSC DOMAIN-CONTAINING PROTEIN"/>
    <property type="match status" value="1"/>
</dbReference>
<evidence type="ECO:0000259" key="1">
    <source>
        <dbReference type="PROSITE" id="PS51340"/>
    </source>
</evidence>
<dbReference type="InterPro" id="IPR005302">
    <property type="entry name" value="MoCF_Sase_C"/>
</dbReference>
<dbReference type="Proteomes" id="UP000503308">
    <property type="component" value="Chromosome"/>
</dbReference>
<evidence type="ECO:0000313" key="3">
    <source>
        <dbReference type="Proteomes" id="UP000503308"/>
    </source>
</evidence>
<reference evidence="2 3" key="1">
    <citation type="submission" date="2020-02" db="EMBL/GenBank/DDBJ databases">
        <title>Genome sequence of Roseobacter ponti.</title>
        <authorList>
            <person name="Hollensteiner J."/>
            <person name="Schneider D."/>
            <person name="Poehlein A."/>
            <person name="Daniel R."/>
        </authorList>
    </citation>
    <scope>NUCLEOTIDE SEQUENCE [LARGE SCALE GENOMIC DNA]</scope>
    <source>
        <strain evidence="2 3">DSM 106830</strain>
    </source>
</reference>
<dbReference type="GO" id="GO:0030151">
    <property type="term" value="F:molybdenum ion binding"/>
    <property type="evidence" value="ECO:0007669"/>
    <property type="project" value="InterPro"/>
</dbReference>
<dbReference type="InterPro" id="IPR011037">
    <property type="entry name" value="Pyrv_Knase-like_insert_dom_sf"/>
</dbReference>
<dbReference type="PROSITE" id="PS51340">
    <property type="entry name" value="MOSC"/>
    <property type="match status" value="1"/>
</dbReference>
<proteinExistence type="predicted"/>
<dbReference type="Pfam" id="PF03473">
    <property type="entry name" value="MOSC"/>
    <property type="match status" value="1"/>
</dbReference>
<sequence>MWQGQLLHIHTAPKARAPMTAHRAIQCLPGVGLAGDRYARGVDSGTYSQLPDVREVTLTEIETLEALARDHDITLEPHEHRRNLTVRDVPLNHLVGREFRVGGVILRGGRLNTPCRYIDMVTGKTICDLLEHRSGLNCSIVTGGMVREGDLVSLV</sequence>
<dbReference type="AlphaFoldDB" id="A0A858SSM2"/>
<dbReference type="Gene3D" id="2.40.33.20">
    <property type="entry name" value="PK beta-barrel domain-like"/>
    <property type="match status" value="1"/>
</dbReference>
<accession>A0A858SSM2</accession>
<dbReference type="PANTHER" id="PTHR36930">
    <property type="entry name" value="METAL-SULFUR CLUSTER BIOSYNTHESIS PROTEINS YUAD-RELATED"/>
    <property type="match status" value="1"/>
</dbReference>
<name>A0A858SSM2_9RHOB</name>